<dbReference type="InterPro" id="IPR005240">
    <property type="entry name" value="DUF389"/>
</dbReference>
<dbReference type="Pfam" id="PF04087">
    <property type="entry name" value="DUF389"/>
    <property type="match status" value="1"/>
</dbReference>
<dbReference type="EMBL" id="RJKE01000001">
    <property type="protein sequence ID" value="ROO91160.1"/>
    <property type="molecule type" value="Genomic_DNA"/>
</dbReference>
<feature type="transmembrane region" description="Helical" evidence="1">
    <location>
        <begin position="144"/>
        <end position="165"/>
    </location>
</feature>
<name>A0A3N1DCC3_9ACTN</name>
<proteinExistence type="predicted"/>
<comment type="caution">
    <text evidence="2">The sequence shown here is derived from an EMBL/GenBank/DDBJ whole genome shotgun (WGS) entry which is preliminary data.</text>
</comment>
<dbReference type="Proteomes" id="UP000272400">
    <property type="component" value="Unassembled WGS sequence"/>
</dbReference>
<keyword evidence="1" id="KW-0472">Membrane</keyword>
<dbReference type="PANTHER" id="PTHR20992">
    <property type="entry name" value="AT15442P-RELATED"/>
    <property type="match status" value="1"/>
</dbReference>
<organism evidence="2 3">
    <name type="scientific">Actinocorallia herbida</name>
    <dbReference type="NCBI Taxonomy" id="58109"/>
    <lineage>
        <taxon>Bacteria</taxon>
        <taxon>Bacillati</taxon>
        <taxon>Actinomycetota</taxon>
        <taxon>Actinomycetes</taxon>
        <taxon>Streptosporangiales</taxon>
        <taxon>Thermomonosporaceae</taxon>
        <taxon>Actinocorallia</taxon>
    </lineage>
</organism>
<accession>A0A3N1DCC3</accession>
<gene>
    <name evidence="2" type="ORF">EDD29_8907</name>
</gene>
<feature type="transmembrane region" description="Helical" evidence="1">
    <location>
        <begin position="117"/>
        <end position="138"/>
    </location>
</feature>
<feature type="transmembrane region" description="Helical" evidence="1">
    <location>
        <begin position="248"/>
        <end position="271"/>
    </location>
</feature>
<evidence type="ECO:0000313" key="3">
    <source>
        <dbReference type="Proteomes" id="UP000272400"/>
    </source>
</evidence>
<protein>
    <submittedName>
        <fullName evidence="2">Putative hydrophobic protein (TIGR00271 family)</fullName>
    </submittedName>
</protein>
<evidence type="ECO:0000313" key="2">
    <source>
        <dbReference type="EMBL" id="ROO91160.1"/>
    </source>
</evidence>
<keyword evidence="3" id="KW-1185">Reference proteome</keyword>
<dbReference type="PANTHER" id="PTHR20992:SF9">
    <property type="entry name" value="AT15442P-RELATED"/>
    <property type="match status" value="1"/>
</dbReference>
<reference evidence="2 3" key="1">
    <citation type="submission" date="2018-11" db="EMBL/GenBank/DDBJ databases">
        <title>Sequencing the genomes of 1000 actinobacteria strains.</title>
        <authorList>
            <person name="Klenk H.-P."/>
        </authorList>
    </citation>
    <scope>NUCLEOTIDE SEQUENCE [LARGE SCALE GENOMIC DNA]</scope>
    <source>
        <strain evidence="2 3">DSM 44254</strain>
    </source>
</reference>
<evidence type="ECO:0000256" key="1">
    <source>
        <dbReference type="SAM" id="Phobius"/>
    </source>
</evidence>
<keyword evidence="1" id="KW-0812">Transmembrane</keyword>
<feature type="transmembrane region" description="Helical" evidence="1">
    <location>
        <begin position="283"/>
        <end position="305"/>
    </location>
</feature>
<sequence length="319" mass="33340">MGGMLHVRAIVPPDETDAVVAELALHVGVTNVVVLPGAARVPSGDVVLCDVAREATDDVLTALKARGIARTGSIAASEVDLALSDAAAEAEERAPGHGDDAVVWDQVFRHLQDGSRLTWTFGAFLVLATMLAGIAALLDSPILVVGAMVLGPEFVPIAAIAFALLTARWELLRRANLTLVVGFVLAIAVTYVCTRIGRFTGFLDLAELPADRPLTGFVYSPDRWSFLVAILAGIAGVLSLTSGKAEALVGVFISVTTVPAAGNLAVALALGHYSEVRGSVLQLGVNIGGMIIAGIVTFVVQWLCWKLVLRRGMGRSEEG</sequence>
<feature type="transmembrane region" description="Helical" evidence="1">
    <location>
        <begin position="224"/>
        <end position="241"/>
    </location>
</feature>
<feature type="transmembrane region" description="Helical" evidence="1">
    <location>
        <begin position="177"/>
        <end position="197"/>
    </location>
</feature>
<keyword evidence="1" id="KW-1133">Transmembrane helix</keyword>
<dbReference type="AlphaFoldDB" id="A0A3N1DCC3"/>